<evidence type="ECO:0000256" key="9">
    <source>
        <dbReference type="ARBA" id="ARBA00023175"/>
    </source>
</evidence>
<reference evidence="13" key="1">
    <citation type="journal article" date="2024" name="Gigascience">
        <title>Chromosome-level genome of the poultry shaft louse Menopon gallinae provides insight into the host-switching and adaptive evolution of parasitic lice.</title>
        <authorList>
            <person name="Xu Y."/>
            <person name="Ma L."/>
            <person name="Liu S."/>
            <person name="Liang Y."/>
            <person name="Liu Q."/>
            <person name="He Z."/>
            <person name="Tian L."/>
            <person name="Duan Y."/>
            <person name="Cai W."/>
            <person name="Li H."/>
            <person name="Song F."/>
        </authorList>
    </citation>
    <scope>NUCLEOTIDE SEQUENCE</scope>
    <source>
        <strain evidence="13">Cailab_2023a</strain>
    </source>
</reference>
<evidence type="ECO:0000256" key="3">
    <source>
        <dbReference type="ARBA" id="ARBA00022448"/>
    </source>
</evidence>
<feature type="region of interest" description="Disordered" evidence="12">
    <location>
        <begin position="432"/>
        <end position="471"/>
    </location>
</feature>
<dbReference type="InterPro" id="IPR008467">
    <property type="entry name" value="Dynein1_light_intermed_chain"/>
</dbReference>
<dbReference type="Gene3D" id="3.40.50.300">
    <property type="entry name" value="P-loop containing nucleotide triphosphate hydrolases"/>
    <property type="match status" value="1"/>
</dbReference>
<comment type="similarity">
    <text evidence="2 11">Belongs to the dynein light intermediate chain family.</text>
</comment>
<evidence type="ECO:0000256" key="4">
    <source>
        <dbReference type="ARBA" id="ARBA00022490"/>
    </source>
</evidence>
<keyword evidence="8 11" id="KW-0243">Dynein</keyword>
<keyword evidence="3 11" id="KW-0813">Transport</keyword>
<comment type="caution">
    <text evidence="13">The sequence shown here is derived from an EMBL/GenBank/DDBJ whole genome shotgun (WGS) entry which is preliminary data.</text>
</comment>
<dbReference type="GO" id="GO:0005874">
    <property type="term" value="C:microtubule"/>
    <property type="evidence" value="ECO:0007669"/>
    <property type="project" value="UniProtKB-KW"/>
</dbReference>
<dbReference type="InterPro" id="IPR027417">
    <property type="entry name" value="P-loop_NTPase"/>
</dbReference>
<evidence type="ECO:0000256" key="6">
    <source>
        <dbReference type="ARBA" id="ARBA00022741"/>
    </source>
</evidence>
<keyword evidence="7 11" id="KW-0067">ATP-binding</keyword>
<dbReference type="AlphaFoldDB" id="A0AAW2HVQ9"/>
<dbReference type="GO" id="GO:0045504">
    <property type="term" value="F:dynein heavy chain binding"/>
    <property type="evidence" value="ECO:0007669"/>
    <property type="project" value="TreeGrafter"/>
</dbReference>
<proteinExistence type="inferred from homology"/>
<evidence type="ECO:0000256" key="7">
    <source>
        <dbReference type="ARBA" id="ARBA00022840"/>
    </source>
</evidence>
<dbReference type="GO" id="GO:0000226">
    <property type="term" value="P:microtubule cytoskeleton organization"/>
    <property type="evidence" value="ECO:0007669"/>
    <property type="project" value="TreeGrafter"/>
</dbReference>
<evidence type="ECO:0000256" key="12">
    <source>
        <dbReference type="SAM" id="MobiDB-lite"/>
    </source>
</evidence>
<dbReference type="GO" id="GO:0005813">
    <property type="term" value="C:centrosome"/>
    <property type="evidence" value="ECO:0007669"/>
    <property type="project" value="TreeGrafter"/>
</dbReference>
<evidence type="ECO:0000256" key="1">
    <source>
        <dbReference type="ARBA" id="ARBA00004245"/>
    </source>
</evidence>
<comment type="function">
    <text evidence="11">Acts as one of several non-catalytic accessory components of the cytoplasmic dynein 1 complex that are thought to be involved in linking dynein to cargos and to adapter proteins that regulate dynein function. Cytoplasmic dynein 1 acts as a motor for the intracellular retrograde motility of vesicles and organelles along microtubules. May play a role in binding dynein to membranous organelles or chromosomes.</text>
</comment>
<accession>A0AAW2HVQ9</accession>
<comment type="subcellular location">
    <subcellularLocation>
        <location evidence="1 11">Cytoplasm</location>
        <location evidence="1 11">Cytoskeleton</location>
    </subcellularLocation>
</comment>
<evidence type="ECO:0000256" key="8">
    <source>
        <dbReference type="ARBA" id="ARBA00023017"/>
    </source>
</evidence>
<comment type="subunit">
    <text evidence="11">Homodimer. The cytoplasmic dynein 1 complex consists of two catalytic heavy chains (HCs) and a number of non-catalytic subunits presented by intermediate chains (ICs).</text>
</comment>
<dbReference type="GO" id="GO:0005524">
    <property type="term" value="F:ATP binding"/>
    <property type="evidence" value="ECO:0007669"/>
    <property type="project" value="UniProtKB-KW"/>
</dbReference>
<feature type="compositionally biased region" description="Polar residues" evidence="12">
    <location>
        <begin position="456"/>
        <end position="466"/>
    </location>
</feature>
<dbReference type="InterPro" id="IPR022780">
    <property type="entry name" value="Dynein_light_int_chain"/>
</dbReference>
<protein>
    <recommendedName>
        <fullName evidence="11">Dynein light intermediate chain</fullName>
    </recommendedName>
</protein>
<evidence type="ECO:0000256" key="11">
    <source>
        <dbReference type="RuleBase" id="RU366047"/>
    </source>
</evidence>
<evidence type="ECO:0000313" key="13">
    <source>
        <dbReference type="EMBL" id="KAL0273938.1"/>
    </source>
</evidence>
<keyword evidence="5 11" id="KW-0493">Microtubule</keyword>
<dbReference type="PANTHER" id="PTHR12688:SF0">
    <property type="entry name" value="DYNEIN LIGHT INTERMEDIATE CHAIN"/>
    <property type="match status" value="1"/>
</dbReference>
<keyword evidence="6 11" id="KW-0547">Nucleotide-binding</keyword>
<dbReference type="EMBL" id="JARGDH010000003">
    <property type="protein sequence ID" value="KAL0273938.1"/>
    <property type="molecule type" value="Genomic_DNA"/>
</dbReference>
<gene>
    <name evidence="13" type="ORF">PYX00_006495</name>
</gene>
<name>A0AAW2HVQ9_9NEOP</name>
<keyword evidence="9 11" id="KW-0505">Motor protein</keyword>
<dbReference type="PANTHER" id="PTHR12688">
    <property type="entry name" value="DYNEIN LIGHT INTERMEDIATE CHAIN"/>
    <property type="match status" value="1"/>
</dbReference>
<feature type="region of interest" description="Disordered" evidence="12">
    <location>
        <begin position="496"/>
        <end position="548"/>
    </location>
</feature>
<keyword evidence="4 11" id="KW-0963">Cytoplasm</keyword>
<evidence type="ECO:0000256" key="2">
    <source>
        <dbReference type="ARBA" id="ARBA00006831"/>
    </source>
</evidence>
<organism evidence="13">
    <name type="scientific">Menopon gallinae</name>
    <name type="common">poultry shaft louse</name>
    <dbReference type="NCBI Taxonomy" id="328185"/>
    <lineage>
        <taxon>Eukaryota</taxon>
        <taxon>Metazoa</taxon>
        <taxon>Ecdysozoa</taxon>
        <taxon>Arthropoda</taxon>
        <taxon>Hexapoda</taxon>
        <taxon>Insecta</taxon>
        <taxon>Pterygota</taxon>
        <taxon>Neoptera</taxon>
        <taxon>Paraneoptera</taxon>
        <taxon>Psocodea</taxon>
        <taxon>Troctomorpha</taxon>
        <taxon>Phthiraptera</taxon>
        <taxon>Amblycera</taxon>
        <taxon>Menoponidae</taxon>
        <taxon>Menopon</taxon>
    </lineage>
</organism>
<keyword evidence="10 11" id="KW-0206">Cytoskeleton</keyword>
<feature type="compositionally biased region" description="Basic and acidic residues" evidence="12">
    <location>
        <begin position="531"/>
        <end position="548"/>
    </location>
</feature>
<dbReference type="GO" id="GO:0005868">
    <property type="term" value="C:cytoplasmic dynein complex"/>
    <property type="evidence" value="ECO:0007669"/>
    <property type="project" value="UniProtKB-UniRule"/>
</dbReference>
<evidence type="ECO:0000256" key="5">
    <source>
        <dbReference type="ARBA" id="ARBA00022701"/>
    </source>
</evidence>
<dbReference type="CDD" id="cd00267">
    <property type="entry name" value="ABC_ATPase"/>
    <property type="match status" value="1"/>
</dbReference>
<dbReference type="Pfam" id="PF05783">
    <property type="entry name" value="DLIC"/>
    <property type="match status" value="1"/>
</dbReference>
<evidence type="ECO:0000256" key="10">
    <source>
        <dbReference type="ARBA" id="ARBA00023212"/>
    </source>
</evidence>
<dbReference type="GO" id="GO:0007018">
    <property type="term" value="P:microtubule-based movement"/>
    <property type="evidence" value="ECO:0007669"/>
    <property type="project" value="InterPro"/>
</dbReference>
<sequence length="548" mass="60848">MRYQIFNFSSSLIFLEHLLLSINVTLHILHGLATVKSINSTAHKLSTDFDLFPFRVNLSLVGNNAQVGLSKMAPVESDLDNNKVSHLKKKDDLENKDNVWSCILSEVQARGNNKLPSNKSILVLGDNGSGKTTLVAKLQGVEDPTKGTGLEYAYIDVRDEYRDDSTRLGVWVLDGDPGHLNLLKFALPEEAYPHTLVMLVASMTTPVTLMDQLQMWSNKLYDHLKSLQLDPDVERDCRHKCAKKWQEYCEAGDEGPKRTSRNLEDDDLLPLPENVLSTNYGLDIVVAITKTDYMSTLEKEYDYREEHFDFIQYHLRNFCMKHGAALFYTSAKEDKNLDLLYKYLTHRIYGFGPVPPALVVEKDAVLVPAGWDQNNKIAILTESMHSFKPDQPYKDVITAPQGTRKSAAWEMEFQAEDEQAFLSRQLNQLQAGRQDSTRIASPGVQKAPDRRISGSPGMQSNMSLSSKKPDGMKAGVPGGGEGGILANFFNSLLQKKNPGSPGSVPGTIKAGGDATISNTEKAAMRSDAAAELDRLSRAKKTDVDSSEC</sequence>
<dbReference type="SUPFAM" id="SSF52540">
    <property type="entry name" value="P-loop containing nucleoside triphosphate hydrolases"/>
    <property type="match status" value="1"/>
</dbReference>